<dbReference type="OrthoDB" id="6264924at2759"/>
<evidence type="ECO:0000313" key="3">
    <source>
        <dbReference type="WBParaSite" id="SSLN_0001696101-mRNA-1"/>
    </source>
</evidence>
<dbReference type="Proteomes" id="UP000275846">
    <property type="component" value="Unassembled WGS sequence"/>
</dbReference>
<reference evidence="3" key="1">
    <citation type="submission" date="2016-06" db="UniProtKB">
        <authorList>
            <consortium name="WormBaseParasite"/>
        </authorList>
    </citation>
    <scope>IDENTIFICATION</scope>
</reference>
<dbReference type="EMBL" id="UYSU01040973">
    <property type="protein sequence ID" value="VDM02726.1"/>
    <property type="molecule type" value="Genomic_DNA"/>
</dbReference>
<proteinExistence type="predicted"/>
<keyword evidence="2" id="KW-1185">Reference proteome</keyword>
<organism evidence="3">
    <name type="scientific">Schistocephalus solidus</name>
    <name type="common">Tapeworm</name>
    <dbReference type="NCBI Taxonomy" id="70667"/>
    <lineage>
        <taxon>Eukaryota</taxon>
        <taxon>Metazoa</taxon>
        <taxon>Spiralia</taxon>
        <taxon>Lophotrochozoa</taxon>
        <taxon>Platyhelminthes</taxon>
        <taxon>Cestoda</taxon>
        <taxon>Eucestoda</taxon>
        <taxon>Diphyllobothriidea</taxon>
        <taxon>Diphyllobothriidae</taxon>
        <taxon>Schistocephalus</taxon>
    </lineage>
</organism>
<name>A0A183TIP2_SCHSO</name>
<reference evidence="1 2" key="2">
    <citation type="submission" date="2018-11" db="EMBL/GenBank/DDBJ databases">
        <authorList>
            <consortium name="Pathogen Informatics"/>
        </authorList>
    </citation>
    <scope>NUCLEOTIDE SEQUENCE [LARGE SCALE GENOMIC DNA]</scope>
    <source>
        <strain evidence="1 2">NST_G2</strain>
    </source>
</reference>
<accession>A0A183TIP2</accession>
<protein>
    <submittedName>
        <fullName evidence="1 3">Uncharacterized protein</fullName>
    </submittedName>
</protein>
<dbReference type="AlphaFoldDB" id="A0A183TIP2"/>
<evidence type="ECO:0000313" key="2">
    <source>
        <dbReference type="Proteomes" id="UP000275846"/>
    </source>
</evidence>
<gene>
    <name evidence="1" type="ORF">SSLN_LOCUS16340</name>
</gene>
<sequence length="229" mass="25907">MRADICSCATGILRQKRHRQNLPTEEAQGLRSLKSDQNIVIVLADKGCATVIMDKDDYVKNANNIFRDIEAYTLLSKDPTKKQAVAIKIKANELARLKVISSADSKFTTLGDSRIARAYGLPKVHKLDVPLRIILPLIGSPTYNIAKWLYRHLKQLTHGAEYNINKSHVFLQRIKGLKPSAAECDHRCNWDETEVVAMANTKGAREFFEAWHSCMGSINHHVDLDIHYE</sequence>
<dbReference type="WBParaSite" id="SSLN_0001696101-mRNA-1">
    <property type="protein sequence ID" value="SSLN_0001696101-mRNA-1"/>
    <property type="gene ID" value="SSLN_0001696101"/>
</dbReference>
<evidence type="ECO:0000313" key="1">
    <source>
        <dbReference type="EMBL" id="VDM02726.1"/>
    </source>
</evidence>